<dbReference type="InterPro" id="IPR006115">
    <property type="entry name" value="6PGDH_NADP-bd"/>
</dbReference>
<dbReference type="Pfam" id="PF03446">
    <property type="entry name" value="NAD_binding_2"/>
    <property type="match status" value="1"/>
</dbReference>
<dbReference type="InterPro" id="IPR002204">
    <property type="entry name" value="3-OH-isobutyrate_DH-rel_CS"/>
</dbReference>
<dbReference type="Proteomes" id="UP001334732">
    <property type="component" value="Chromosome"/>
</dbReference>
<dbReference type="PANTHER" id="PTHR11811">
    <property type="entry name" value="6-PHOSPHOGLUCONATE DEHYDROGENASE"/>
    <property type="match status" value="1"/>
</dbReference>
<dbReference type="NCBIfam" id="TIGR00872">
    <property type="entry name" value="gnd_rel"/>
    <property type="match status" value="1"/>
</dbReference>
<dbReference type="SMART" id="SM01350">
    <property type="entry name" value="6PGD"/>
    <property type="match status" value="1"/>
</dbReference>
<dbReference type="InterPro" id="IPR004849">
    <property type="entry name" value="6DGDH_YqeC"/>
</dbReference>
<evidence type="ECO:0000256" key="1">
    <source>
        <dbReference type="ARBA" id="ARBA00004959"/>
    </source>
</evidence>
<proteinExistence type="inferred from homology"/>
<dbReference type="InterPro" id="IPR008927">
    <property type="entry name" value="6-PGluconate_DH-like_C_sf"/>
</dbReference>
<comment type="similarity">
    <text evidence="2">Belongs to the 6-phosphogluconate dehydrogenase family.</text>
</comment>
<evidence type="ECO:0000313" key="6">
    <source>
        <dbReference type="EMBL" id="WRS40731.1"/>
    </source>
</evidence>
<protein>
    <submittedName>
        <fullName evidence="6">Decarboxylating 6-phosphogluconate dehydrogenase</fullName>
    </submittedName>
</protein>
<dbReference type="InterPro" id="IPR006183">
    <property type="entry name" value="Pgluconate_DH"/>
</dbReference>
<evidence type="ECO:0000313" key="7">
    <source>
        <dbReference type="Proteomes" id="UP001334732"/>
    </source>
</evidence>
<name>A0ABZ1CN86_9PROT</name>
<feature type="domain" description="6-phosphogluconate dehydrogenase C-terminal" evidence="5">
    <location>
        <begin position="189"/>
        <end position="323"/>
    </location>
</feature>
<dbReference type="InterPro" id="IPR036291">
    <property type="entry name" value="NAD(P)-bd_dom_sf"/>
</dbReference>
<dbReference type="PROSITE" id="PS00895">
    <property type="entry name" value="3_HYDROXYISOBUT_DH"/>
    <property type="match status" value="1"/>
</dbReference>
<keyword evidence="4" id="KW-0311">Gluconate utilization</keyword>
<dbReference type="Gene3D" id="1.10.1040.10">
    <property type="entry name" value="N-(1-d-carboxylethyl)-l-norvaline Dehydrogenase, domain 2"/>
    <property type="match status" value="1"/>
</dbReference>
<organism evidence="6 7">
    <name type="scientific">Thiobacillus sedimenti</name>
    <dbReference type="NCBI Taxonomy" id="3110231"/>
    <lineage>
        <taxon>Bacteria</taxon>
        <taxon>Pseudomonadati</taxon>
        <taxon>Pseudomonadota</taxon>
        <taxon>Betaproteobacteria</taxon>
        <taxon>Nitrosomonadales</taxon>
        <taxon>Thiobacillaceae</taxon>
        <taxon>Thiobacillus</taxon>
    </lineage>
</organism>
<comment type="pathway">
    <text evidence="1">Carbohydrate degradation; pentose phosphate pathway.</text>
</comment>
<dbReference type="Pfam" id="PF00393">
    <property type="entry name" value="6PGD"/>
    <property type="match status" value="1"/>
</dbReference>
<sequence>MLRRHDCCDTQDVIPEESSMEFGLVGLGRMGGNMARRLARKGMRIALHNRSHEVSAAIAAETGHLACASLADLVAALQAPRIVWLMLPAGEATEQALQALAPLLGAGDLVVDGANAYYKDDQRHAAMMAAHGIDYADAGVSGGVWGLENGYCIMFGGSEAAAARLQPYMEALAPTPTEGWLHTGPVGSGHFVKMVHNGIEYGMMQALAEGFALMKNKPGFDLDVGAIAELWRHGSVVRSWLLDLSADFLAQDPALETIQPFVADSGEGRWTALEAIEQGIPAPVMSLALMMRFASQGKGDYAAKMLAKMRQGFGGHAIKGTEK</sequence>
<accession>A0ABZ1CN86</accession>
<evidence type="ECO:0000256" key="3">
    <source>
        <dbReference type="ARBA" id="ARBA00023002"/>
    </source>
</evidence>
<evidence type="ECO:0000256" key="2">
    <source>
        <dbReference type="ARBA" id="ARBA00008419"/>
    </source>
</evidence>
<dbReference type="Gene3D" id="3.40.50.720">
    <property type="entry name" value="NAD(P)-binding Rossmann-like Domain"/>
    <property type="match status" value="1"/>
</dbReference>
<dbReference type="InterPro" id="IPR013328">
    <property type="entry name" value="6PGD_dom2"/>
</dbReference>
<dbReference type="SUPFAM" id="SSF51735">
    <property type="entry name" value="NAD(P)-binding Rossmann-fold domains"/>
    <property type="match status" value="1"/>
</dbReference>
<dbReference type="InterPro" id="IPR006114">
    <property type="entry name" value="6PGDH_C"/>
</dbReference>
<keyword evidence="3" id="KW-0560">Oxidoreductase</keyword>
<reference evidence="6 7" key="1">
    <citation type="submission" date="2023-12" db="EMBL/GenBank/DDBJ databases">
        <title>Thiobacillus sedimentum sp. nov., a chemolithoautotrophic sulfur-oxidizing bacterium isolated from freshwater sediment.</title>
        <authorList>
            <person name="Luo J."/>
            <person name="Dai C."/>
        </authorList>
    </citation>
    <scope>NUCLEOTIDE SEQUENCE [LARGE SCALE GENOMIC DNA]</scope>
    <source>
        <strain evidence="6 7">SCUT-2</strain>
    </source>
</reference>
<evidence type="ECO:0000259" key="5">
    <source>
        <dbReference type="SMART" id="SM01350"/>
    </source>
</evidence>
<dbReference type="SUPFAM" id="SSF48179">
    <property type="entry name" value="6-phosphogluconate dehydrogenase C-terminal domain-like"/>
    <property type="match status" value="1"/>
</dbReference>
<evidence type="ECO:0000256" key="4">
    <source>
        <dbReference type="ARBA" id="ARBA00023064"/>
    </source>
</evidence>
<dbReference type="PRINTS" id="PR00076">
    <property type="entry name" value="6PGDHDRGNASE"/>
</dbReference>
<dbReference type="EMBL" id="CP141769">
    <property type="protein sequence ID" value="WRS40731.1"/>
    <property type="molecule type" value="Genomic_DNA"/>
</dbReference>
<gene>
    <name evidence="6" type="primary">gnd</name>
    <name evidence="6" type="ORF">VA613_11625</name>
</gene>
<dbReference type="NCBIfam" id="NF007161">
    <property type="entry name" value="PRK09599.1"/>
    <property type="match status" value="1"/>
</dbReference>
<keyword evidence="7" id="KW-1185">Reference proteome</keyword>